<sequence>MAVAGPVAVGRVSNRAMARAFSQQLIFRALGMIASVLTVAMTTRHLGPTGYGHLTTAVVFVGLWTSLTELGVGAVVVRRVTAGKGELSRLVRVNAGMSLLYCVPLFAITAISGVLVYRGQDEVVHMVLIVSGSLILTTITSCFEPVFLASVRFAAVAWSDLVSRVASLGATMILIATAANTVWFAAVQLVPPLVVLAIQGVAAARISDWRPVFSLSESWHLLRESLPQTGVLIIAVLYWRADGVILSLRSTPEQVGVYGLAYTLAFTLSVLSTFFQTSTLSAATHSFATDRGEFARFVTRTVESMMFLGAPIAVVGIVVAHPVVELVGSSEFGAHGGLTLALLLVAVALTFLNAAISQALFAAHDQVFLFRLNLVNLIGNIVLNIVLTPRYGAVGAGAALIVAESVGLVVVTWRLSRVAPYRTPWRFALRLLVPLAAAATVAVSLQHMSVLVTVPVAAVVYLLVNFVVGPVTPQVVKSVLADREKSRESQ</sequence>
<organism evidence="7 8">
    <name type="scientific">Mycolicibacterium conceptionense</name>
    <dbReference type="NCBI Taxonomy" id="451644"/>
    <lineage>
        <taxon>Bacteria</taxon>
        <taxon>Bacillati</taxon>
        <taxon>Actinomycetota</taxon>
        <taxon>Actinomycetes</taxon>
        <taxon>Mycobacteriales</taxon>
        <taxon>Mycobacteriaceae</taxon>
        <taxon>Mycolicibacterium</taxon>
    </lineage>
</organism>
<evidence type="ECO:0000256" key="4">
    <source>
        <dbReference type="ARBA" id="ARBA00022989"/>
    </source>
</evidence>
<feature type="transmembrane region" description="Helical" evidence="6">
    <location>
        <begin position="98"/>
        <end position="117"/>
    </location>
</feature>
<keyword evidence="3 6" id="KW-0812">Transmembrane</keyword>
<comment type="subcellular location">
    <subcellularLocation>
        <location evidence="1">Cell membrane</location>
        <topology evidence="1">Multi-pass membrane protein</topology>
    </subcellularLocation>
</comment>
<proteinExistence type="predicted"/>
<feature type="transmembrane region" description="Helical" evidence="6">
    <location>
        <begin position="54"/>
        <end position="77"/>
    </location>
</feature>
<dbReference type="RefSeq" id="WP_234814408.1">
    <property type="nucleotide sequence ID" value="NZ_JACKVA010000035.1"/>
</dbReference>
<keyword evidence="4 6" id="KW-1133">Transmembrane helix</keyword>
<feature type="transmembrane region" description="Helical" evidence="6">
    <location>
        <begin position="261"/>
        <end position="283"/>
    </location>
</feature>
<feature type="transmembrane region" description="Helical" evidence="6">
    <location>
        <begin position="393"/>
        <end position="415"/>
    </location>
</feature>
<dbReference type="GO" id="GO:0005886">
    <property type="term" value="C:plasma membrane"/>
    <property type="evidence" value="ECO:0007669"/>
    <property type="project" value="UniProtKB-SubCell"/>
</dbReference>
<evidence type="ECO:0000256" key="2">
    <source>
        <dbReference type="ARBA" id="ARBA00022475"/>
    </source>
</evidence>
<feature type="transmembrane region" description="Helical" evidence="6">
    <location>
        <begin position="304"/>
        <end position="324"/>
    </location>
</feature>
<feature type="transmembrane region" description="Helical" evidence="6">
    <location>
        <begin position="225"/>
        <end position="241"/>
    </location>
</feature>
<dbReference type="InterPro" id="IPR050833">
    <property type="entry name" value="Poly_Biosynth_Transport"/>
</dbReference>
<gene>
    <name evidence="7" type="ORF">BN970_01771</name>
</gene>
<feature type="transmembrane region" description="Helical" evidence="6">
    <location>
        <begin position="25"/>
        <end position="42"/>
    </location>
</feature>
<evidence type="ECO:0000256" key="1">
    <source>
        <dbReference type="ARBA" id="ARBA00004651"/>
    </source>
</evidence>
<dbReference type="Pfam" id="PF13440">
    <property type="entry name" value="Polysacc_synt_3"/>
    <property type="match status" value="1"/>
</dbReference>
<dbReference type="Proteomes" id="UP000182227">
    <property type="component" value="Unassembled WGS sequence"/>
</dbReference>
<feature type="transmembrane region" description="Helical" evidence="6">
    <location>
        <begin position="368"/>
        <end position="387"/>
    </location>
</feature>
<dbReference type="PANTHER" id="PTHR30250">
    <property type="entry name" value="PST FAMILY PREDICTED COLANIC ACID TRANSPORTER"/>
    <property type="match status" value="1"/>
</dbReference>
<keyword evidence="2" id="KW-1003">Cell membrane</keyword>
<dbReference type="PANTHER" id="PTHR30250:SF11">
    <property type="entry name" value="O-ANTIGEN TRANSPORTER-RELATED"/>
    <property type="match status" value="1"/>
</dbReference>
<feature type="transmembrane region" description="Helical" evidence="6">
    <location>
        <begin position="451"/>
        <end position="468"/>
    </location>
</feature>
<dbReference type="EMBL" id="CTEF01000001">
    <property type="protein sequence ID" value="CQD09115.1"/>
    <property type="molecule type" value="Genomic_DNA"/>
</dbReference>
<dbReference type="AlphaFoldDB" id="A0A0U1D6G1"/>
<feature type="transmembrane region" description="Helical" evidence="6">
    <location>
        <begin position="336"/>
        <end position="356"/>
    </location>
</feature>
<name>A0A0U1D6G1_9MYCO</name>
<feature type="transmembrane region" description="Helical" evidence="6">
    <location>
        <begin position="155"/>
        <end position="176"/>
    </location>
</feature>
<evidence type="ECO:0000256" key="6">
    <source>
        <dbReference type="SAM" id="Phobius"/>
    </source>
</evidence>
<accession>A0A0U1D6G1</accession>
<protein>
    <submittedName>
        <fullName evidence="7">Colanic acid exporter</fullName>
    </submittedName>
</protein>
<evidence type="ECO:0000256" key="3">
    <source>
        <dbReference type="ARBA" id="ARBA00022692"/>
    </source>
</evidence>
<evidence type="ECO:0000313" key="7">
    <source>
        <dbReference type="EMBL" id="CQD09115.1"/>
    </source>
</evidence>
<feature type="transmembrane region" description="Helical" evidence="6">
    <location>
        <begin position="427"/>
        <end position="445"/>
    </location>
</feature>
<dbReference type="GeneID" id="44298770"/>
<evidence type="ECO:0000313" key="8">
    <source>
        <dbReference type="Proteomes" id="UP000182227"/>
    </source>
</evidence>
<keyword evidence="5 6" id="KW-0472">Membrane</keyword>
<evidence type="ECO:0000256" key="5">
    <source>
        <dbReference type="ARBA" id="ARBA00023136"/>
    </source>
</evidence>
<reference evidence="7 8" key="1">
    <citation type="submission" date="2015-03" db="EMBL/GenBank/DDBJ databases">
        <authorList>
            <person name="Murphy D."/>
        </authorList>
    </citation>
    <scope>NUCLEOTIDE SEQUENCE [LARGE SCALE GENOMIC DNA]</scope>
    <source>
        <strain evidence="7 8">D16</strain>
    </source>
</reference>